<dbReference type="EMBL" id="JBFATE010000012">
    <property type="protein sequence ID" value="MEV5248778.1"/>
    <property type="molecule type" value="Genomic_DNA"/>
</dbReference>
<gene>
    <name evidence="2" type="ORF">AB0K95_26405</name>
</gene>
<keyword evidence="3" id="KW-1185">Reference proteome</keyword>
<evidence type="ECO:0000313" key="2">
    <source>
        <dbReference type="EMBL" id="MEV5248778.1"/>
    </source>
</evidence>
<name>A0ABV3JMF0_9ACTN</name>
<evidence type="ECO:0008006" key="4">
    <source>
        <dbReference type="Google" id="ProtNLM"/>
    </source>
</evidence>
<dbReference type="Proteomes" id="UP001552527">
    <property type="component" value="Unassembled WGS sequence"/>
</dbReference>
<protein>
    <recommendedName>
        <fullName evidence="4">Integral membrane protein</fullName>
    </recommendedName>
</protein>
<dbReference type="RefSeq" id="WP_364025560.1">
    <property type="nucleotide sequence ID" value="NZ_JBFATD010000012.1"/>
</dbReference>
<keyword evidence="1" id="KW-0812">Transmembrane</keyword>
<feature type="transmembrane region" description="Helical" evidence="1">
    <location>
        <begin position="36"/>
        <end position="53"/>
    </location>
</feature>
<reference evidence="2 3" key="1">
    <citation type="submission" date="2024-06" db="EMBL/GenBank/DDBJ databases">
        <title>The Natural Products Discovery Center: Release of the First 8490 Sequenced Strains for Exploring Actinobacteria Biosynthetic Diversity.</title>
        <authorList>
            <person name="Kalkreuter E."/>
            <person name="Kautsar S.A."/>
            <person name="Yang D."/>
            <person name="Bader C.D."/>
            <person name="Teijaro C.N."/>
            <person name="Fluegel L."/>
            <person name="Davis C.M."/>
            <person name="Simpson J.R."/>
            <person name="Lauterbach L."/>
            <person name="Steele A.D."/>
            <person name="Gui C."/>
            <person name="Meng S."/>
            <person name="Li G."/>
            <person name="Viehrig K."/>
            <person name="Ye F."/>
            <person name="Su P."/>
            <person name="Kiefer A.F."/>
            <person name="Nichols A."/>
            <person name="Cepeda A.J."/>
            <person name="Yan W."/>
            <person name="Fan B."/>
            <person name="Jiang Y."/>
            <person name="Adhikari A."/>
            <person name="Zheng C.-J."/>
            <person name="Schuster L."/>
            <person name="Cowan T.M."/>
            <person name="Smanski M.J."/>
            <person name="Chevrette M.G."/>
            <person name="De Carvalho L.P.S."/>
            <person name="Shen B."/>
        </authorList>
    </citation>
    <scope>NUCLEOTIDE SEQUENCE [LARGE SCALE GENOMIC DNA]</scope>
    <source>
        <strain evidence="2 3">NPDC052768</strain>
    </source>
</reference>
<keyword evidence="1" id="KW-0472">Membrane</keyword>
<keyword evidence="1" id="KW-1133">Transmembrane helix</keyword>
<comment type="caution">
    <text evidence="2">The sequence shown here is derived from an EMBL/GenBank/DDBJ whole genome shotgun (WGS) entry which is preliminary data.</text>
</comment>
<sequence>MKARSALSGPTAAFALAGLWAMTIALWFAVRPERGGTLTLACAVVSVPVWLVIGVQRLRARRAADDGPAPPA</sequence>
<accession>A0ABV3JMF0</accession>
<proteinExistence type="predicted"/>
<organism evidence="2 3">
    <name type="scientific">Streptomyces werraensis</name>
    <dbReference type="NCBI Taxonomy" id="68284"/>
    <lineage>
        <taxon>Bacteria</taxon>
        <taxon>Bacillati</taxon>
        <taxon>Actinomycetota</taxon>
        <taxon>Actinomycetes</taxon>
        <taxon>Kitasatosporales</taxon>
        <taxon>Streptomycetaceae</taxon>
        <taxon>Streptomyces</taxon>
    </lineage>
</organism>
<feature type="transmembrane region" description="Helical" evidence="1">
    <location>
        <begin position="12"/>
        <end position="30"/>
    </location>
</feature>
<evidence type="ECO:0000256" key="1">
    <source>
        <dbReference type="SAM" id="Phobius"/>
    </source>
</evidence>
<evidence type="ECO:0000313" key="3">
    <source>
        <dbReference type="Proteomes" id="UP001552527"/>
    </source>
</evidence>